<evidence type="ECO:0000256" key="8">
    <source>
        <dbReference type="ARBA" id="ARBA00023002"/>
    </source>
</evidence>
<comment type="caution">
    <text evidence="14">The sequence shown here is derived from an EMBL/GenBank/DDBJ whole genome shotgun (WGS) entry which is preliminary data.</text>
</comment>
<proteinExistence type="inferred from homology"/>
<comment type="pathway">
    <text evidence="3 10">Cofactor biosynthesis; riboflavin biosynthesis; 5-amino-6-(D-ribitylamino)uracil from GTP: step 3/4.</text>
</comment>
<evidence type="ECO:0000256" key="7">
    <source>
        <dbReference type="ARBA" id="ARBA00022857"/>
    </source>
</evidence>
<comment type="similarity">
    <text evidence="4 10">In the N-terminal section; belongs to the cytidine and deoxycytidylate deaminase family.</text>
</comment>
<dbReference type="InterPro" id="IPR002734">
    <property type="entry name" value="RibDG_C"/>
</dbReference>
<gene>
    <name evidence="14" type="ORF">GGR25_000646</name>
</gene>
<protein>
    <recommendedName>
        <fullName evidence="10">Riboflavin biosynthesis protein RibD</fullName>
    </recommendedName>
    <domain>
        <recommendedName>
            <fullName evidence="10">Diaminohydroxyphosphoribosylaminopyrimidine deaminase</fullName>
            <shortName evidence="10">DRAP deaminase</shortName>
            <ecNumber evidence="10">3.5.4.26</ecNumber>
        </recommendedName>
        <alternativeName>
            <fullName evidence="10">Riboflavin-specific deaminase</fullName>
        </alternativeName>
    </domain>
    <domain>
        <recommendedName>
            <fullName evidence="10">5-amino-6-(5-phosphoribosylamino)uracil reductase</fullName>
            <ecNumber evidence="10">1.1.1.193</ecNumber>
        </recommendedName>
        <alternativeName>
            <fullName evidence="10">HTP reductase</fullName>
        </alternativeName>
    </domain>
</protein>
<accession>A0A840AKR0</accession>
<dbReference type="InterPro" id="IPR024072">
    <property type="entry name" value="DHFR-like_dom_sf"/>
</dbReference>
<feature type="binding site" evidence="11">
    <location>
        <position position="169"/>
    </location>
    <ligand>
        <name>NADP(+)</name>
        <dbReference type="ChEBI" id="CHEBI:58349"/>
    </ligand>
</feature>
<dbReference type="Pfam" id="PF01872">
    <property type="entry name" value="RibD_C"/>
    <property type="match status" value="1"/>
</dbReference>
<evidence type="ECO:0000256" key="4">
    <source>
        <dbReference type="ARBA" id="ARBA00005259"/>
    </source>
</evidence>
<feature type="binding site" evidence="11">
    <location>
        <position position="310"/>
    </location>
    <ligand>
        <name>substrate</name>
    </ligand>
</feature>
<evidence type="ECO:0000256" key="2">
    <source>
        <dbReference type="ARBA" id="ARBA00004882"/>
    </source>
</evidence>
<dbReference type="GO" id="GO:0009231">
    <property type="term" value="P:riboflavin biosynthetic process"/>
    <property type="evidence" value="ECO:0007669"/>
    <property type="project" value="UniProtKB-UniPathway"/>
</dbReference>
<evidence type="ECO:0000256" key="6">
    <source>
        <dbReference type="ARBA" id="ARBA00022619"/>
    </source>
</evidence>
<comment type="catalytic activity">
    <reaction evidence="10">
        <text>2,5-diamino-6-hydroxy-4-(5-phosphoribosylamino)-pyrimidine + H2O + H(+) = 5-amino-6-(5-phospho-D-ribosylamino)uracil + NH4(+)</text>
        <dbReference type="Rhea" id="RHEA:21868"/>
        <dbReference type="ChEBI" id="CHEBI:15377"/>
        <dbReference type="ChEBI" id="CHEBI:15378"/>
        <dbReference type="ChEBI" id="CHEBI:28938"/>
        <dbReference type="ChEBI" id="CHEBI:58453"/>
        <dbReference type="ChEBI" id="CHEBI:58614"/>
        <dbReference type="EC" id="3.5.4.26"/>
    </reaction>
</comment>
<dbReference type="GO" id="GO:0008835">
    <property type="term" value="F:diaminohydroxyphosphoribosylaminopyrimidine deaminase activity"/>
    <property type="evidence" value="ECO:0007669"/>
    <property type="project" value="UniProtKB-EC"/>
</dbReference>
<comment type="cofactor">
    <cofactor evidence="10 12">
        <name>Zn(2+)</name>
        <dbReference type="ChEBI" id="CHEBI:29105"/>
    </cofactor>
    <text evidence="10 12">Binds 1 zinc ion.</text>
</comment>
<evidence type="ECO:0000256" key="10">
    <source>
        <dbReference type="PIRNR" id="PIRNR006769"/>
    </source>
</evidence>
<comment type="catalytic activity">
    <reaction evidence="10">
        <text>5-amino-6-(5-phospho-D-ribitylamino)uracil + NADP(+) = 5-amino-6-(5-phospho-D-ribosylamino)uracil + NADPH + H(+)</text>
        <dbReference type="Rhea" id="RHEA:17845"/>
        <dbReference type="ChEBI" id="CHEBI:15378"/>
        <dbReference type="ChEBI" id="CHEBI:57783"/>
        <dbReference type="ChEBI" id="CHEBI:58349"/>
        <dbReference type="ChEBI" id="CHEBI:58421"/>
        <dbReference type="ChEBI" id="CHEBI:58453"/>
        <dbReference type="EC" id="1.1.1.193"/>
    </reaction>
</comment>
<feature type="binding site" evidence="12">
    <location>
        <position position="65"/>
    </location>
    <ligand>
        <name>Zn(2+)</name>
        <dbReference type="ChEBI" id="CHEBI:29105"/>
        <note>catalytic</note>
    </ligand>
</feature>
<evidence type="ECO:0000256" key="1">
    <source>
        <dbReference type="ARBA" id="ARBA00002151"/>
    </source>
</evidence>
<evidence type="ECO:0000313" key="15">
    <source>
        <dbReference type="Proteomes" id="UP000553963"/>
    </source>
</evidence>
<dbReference type="RefSeq" id="WP_183397264.1">
    <property type="nucleotide sequence ID" value="NZ_JACIDS010000001.1"/>
</dbReference>
<dbReference type="Proteomes" id="UP000553963">
    <property type="component" value="Unassembled WGS sequence"/>
</dbReference>
<name>A0A840AKR0_9HYPH</name>
<sequence>MALDQRQAADPELDRRLMAAAIRFGRRALGRSRPAPAVGALVVRWQGQAPIIVGRGTTGPGGAEHAVQAALAMAGEAARGATLYASLEPPIRHADGTSDSDAIVASGIRRLVAALEDPRPGHTRATFARLREAGIEVTAGVLGEEARRVHAGYLMRVAVGRPHVTLKLAVSADGMIGRRSGERMLVSGPEAFDHLQRLRIEADASLIGIGTALANDPRLMVRIPGLSHLSPVRVVLDRQAQLPEASALVATAREAPLWVMVGEGADAARCAVLEAAGASVHRIGTGSGGLDLGAVLRFLAERGINNLLVEGGARVAASLVTQGFADAVVLYRAPVVVGPDGVRALAGAALSMIDRNPRYEIADEALLGEDRMVRFERKS</sequence>
<dbReference type="PROSITE" id="PS51747">
    <property type="entry name" value="CYT_DCMP_DEAMINASES_2"/>
    <property type="match status" value="1"/>
</dbReference>
<keyword evidence="7 10" id="KW-0521">NADP</keyword>
<dbReference type="EC" id="1.1.1.193" evidence="10"/>
<dbReference type="InterPro" id="IPR016193">
    <property type="entry name" value="Cytidine_deaminase-like"/>
</dbReference>
<feature type="binding site" evidence="11">
    <location>
        <begin position="312"/>
        <end position="318"/>
    </location>
    <ligand>
        <name>NADP(+)</name>
        <dbReference type="ChEBI" id="CHEBI:58349"/>
    </ligand>
</feature>
<keyword evidence="15" id="KW-1185">Reference proteome</keyword>
<keyword evidence="9" id="KW-0511">Multifunctional enzyme</keyword>
<feature type="binding site" evidence="11">
    <location>
        <position position="211"/>
    </location>
    <ligand>
        <name>NADP(+)</name>
        <dbReference type="ChEBI" id="CHEBI:58349"/>
    </ligand>
</feature>
<evidence type="ECO:0000256" key="9">
    <source>
        <dbReference type="ARBA" id="ARBA00023268"/>
    </source>
</evidence>
<feature type="domain" description="CMP/dCMP-type deaminase" evidence="13">
    <location>
        <begin position="12"/>
        <end position="132"/>
    </location>
</feature>
<feature type="binding site" evidence="11">
    <location>
        <position position="219"/>
    </location>
    <ligand>
        <name>substrate</name>
    </ligand>
</feature>
<keyword evidence="10 12" id="KW-0862">Zinc</keyword>
<dbReference type="AlphaFoldDB" id="A0A840AKR0"/>
<dbReference type="SUPFAM" id="SSF53597">
    <property type="entry name" value="Dihydrofolate reductase-like"/>
    <property type="match status" value="1"/>
</dbReference>
<dbReference type="PIRSF" id="PIRSF006769">
    <property type="entry name" value="RibD"/>
    <property type="match status" value="1"/>
</dbReference>
<dbReference type="UniPathway" id="UPA00275">
    <property type="reaction ID" value="UER00401"/>
</dbReference>
<evidence type="ECO:0000256" key="5">
    <source>
        <dbReference type="ARBA" id="ARBA00007417"/>
    </source>
</evidence>
<dbReference type="SUPFAM" id="SSF53927">
    <property type="entry name" value="Cytidine deaminase-like"/>
    <property type="match status" value="1"/>
</dbReference>
<keyword evidence="8 10" id="KW-0560">Oxidoreductase</keyword>
<evidence type="ECO:0000313" key="14">
    <source>
        <dbReference type="EMBL" id="MBB3929627.1"/>
    </source>
</evidence>
<dbReference type="Gene3D" id="3.40.430.10">
    <property type="entry name" value="Dihydrofolate Reductase, subunit A"/>
    <property type="match status" value="1"/>
</dbReference>
<dbReference type="Gene3D" id="3.40.140.10">
    <property type="entry name" value="Cytidine Deaminase, domain 2"/>
    <property type="match status" value="1"/>
</dbReference>
<dbReference type="NCBIfam" id="TIGR00326">
    <property type="entry name" value="eubact_ribD"/>
    <property type="match status" value="1"/>
</dbReference>
<keyword evidence="10 12" id="KW-0479">Metal-binding</keyword>
<dbReference type="InterPro" id="IPR050765">
    <property type="entry name" value="Riboflavin_Biosynth_HTPR"/>
</dbReference>
<feature type="binding site" evidence="11">
    <location>
        <position position="222"/>
    </location>
    <ligand>
        <name>substrate</name>
    </ligand>
</feature>
<dbReference type="PANTHER" id="PTHR38011">
    <property type="entry name" value="DIHYDROFOLATE REDUCTASE FAMILY PROTEIN (AFU_ORTHOLOGUE AFUA_8G06820)"/>
    <property type="match status" value="1"/>
</dbReference>
<evidence type="ECO:0000256" key="11">
    <source>
        <dbReference type="PIRSR" id="PIRSR006769-2"/>
    </source>
</evidence>
<keyword evidence="6 10" id="KW-0686">Riboflavin biosynthesis</keyword>
<keyword evidence="10 14" id="KW-0378">Hydrolase</keyword>
<organism evidence="14 15">
    <name type="scientific">Kaistia hirudinis</name>
    <dbReference type="NCBI Taxonomy" id="1293440"/>
    <lineage>
        <taxon>Bacteria</taxon>
        <taxon>Pseudomonadati</taxon>
        <taxon>Pseudomonadota</taxon>
        <taxon>Alphaproteobacteria</taxon>
        <taxon>Hyphomicrobiales</taxon>
        <taxon>Kaistiaceae</taxon>
        <taxon>Kaistia</taxon>
    </lineage>
</organism>
<reference evidence="14 15" key="1">
    <citation type="submission" date="2020-08" db="EMBL/GenBank/DDBJ databases">
        <title>Genomic Encyclopedia of Type Strains, Phase IV (KMG-IV): sequencing the most valuable type-strain genomes for metagenomic binning, comparative biology and taxonomic classification.</title>
        <authorList>
            <person name="Goeker M."/>
        </authorList>
    </citation>
    <scope>NUCLEOTIDE SEQUENCE [LARGE SCALE GENOMIC DNA]</scope>
    <source>
        <strain evidence="14 15">DSM 25966</strain>
    </source>
</reference>
<dbReference type="PANTHER" id="PTHR38011:SF7">
    <property type="entry name" value="2,5-DIAMINO-6-RIBOSYLAMINO-4(3H)-PYRIMIDINONE 5'-PHOSPHATE REDUCTASE"/>
    <property type="match status" value="1"/>
</dbReference>
<comment type="similarity">
    <text evidence="5 10">In the C-terminal section; belongs to the HTP reductase family.</text>
</comment>
<dbReference type="EMBL" id="JACIDS010000001">
    <property type="protein sequence ID" value="MBB3929627.1"/>
    <property type="molecule type" value="Genomic_DNA"/>
</dbReference>
<dbReference type="InterPro" id="IPR002125">
    <property type="entry name" value="CMP_dCMP_dom"/>
</dbReference>
<evidence type="ECO:0000256" key="12">
    <source>
        <dbReference type="PIRSR" id="PIRSR006769-3"/>
    </source>
</evidence>
<comment type="pathway">
    <text evidence="2 10">Cofactor biosynthesis; riboflavin biosynthesis; 5-amino-6-(D-ribitylamino)uracil from GTP: step 2/4.</text>
</comment>
<dbReference type="InterPro" id="IPR004794">
    <property type="entry name" value="Eubact_RibD"/>
</dbReference>
<evidence type="ECO:0000259" key="13">
    <source>
        <dbReference type="PROSITE" id="PS51747"/>
    </source>
</evidence>
<dbReference type="GO" id="GO:0008703">
    <property type="term" value="F:5-amino-6-(5-phosphoribosylamino)uracil reductase activity"/>
    <property type="evidence" value="ECO:0007669"/>
    <property type="project" value="UniProtKB-EC"/>
</dbReference>
<dbReference type="EC" id="3.5.4.26" evidence="10"/>
<dbReference type="GO" id="GO:0046872">
    <property type="term" value="F:metal ion binding"/>
    <property type="evidence" value="ECO:0007669"/>
    <property type="project" value="UniProtKB-KW"/>
</dbReference>
<evidence type="ECO:0000256" key="3">
    <source>
        <dbReference type="ARBA" id="ARBA00004910"/>
    </source>
</evidence>
<comment type="function">
    <text evidence="1 10">Converts 2,5-diamino-6-(ribosylamino)-4(3h)-pyrimidinone 5'-phosphate into 5-amino-6-(ribosylamino)-2,4(1h,3h)-pyrimidinedione 5'-phosphate.</text>
</comment>
<feature type="binding site" evidence="11">
    <location>
        <position position="199"/>
    </location>
    <ligand>
        <name>NADP(+)</name>
        <dbReference type="ChEBI" id="CHEBI:58349"/>
    </ligand>
</feature>